<keyword evidence="1" id="KW-0446">Lipid-binding</keyword>
<keyword evidence="3" id="KW-1185">Reference proteome</keyword>
<dbReference type="AlphaFoldDB" id="A0A6V8SPX0"/>
<comment type="caution">
    <text evidence="2">The sequence shown here is derived from an EMBL/GenBank/DDBJ whole genome shotgun (WGS) entry which is preliminary data.</text>
</comment>
<gene>
    <name evidence="2" type="ORF">bsdtw1_03014</name>
</gene>
<dbReference type="PANTHER" id="PTHR33434">
    <property type="entry name" value="DEGV DOMAIN-CONTAINING PROTEIN DR_1986-RELATED"/>
    <property type="match status" value="1"/>
</dbReference>
<evidence type="ECO:0000313" key="2">
    <source>
        <dbReference type="EMBL" id="GFP76903.1"/>
    </source>
</evidence>
<dbReference type="GO" id="GO:0008289">
    <property type="term" value="F:lipid binding"/>
    <property type="evidence" value="ECO:0007669"/>
    <property type="project" value="UniProtKB-KW"/>
</dbReference>
<dbReference type="InterPro" id="IPR043168">
    <property type="entry name" value="DegV_C"/>
</dbReference>
<dbReference type="Pfam" id="PF02645">
    <property type="entry name" value="DegV"/>
    <property type="match status" value="1"/>
</dbReference>
<evidence type="ECO:0000313" key="3">
    <source>
        <dbReference type="Proteomes" id="UP000580568"/>
    </source>
</evidence>
<dbReference type="PANTHER" id="PTHR33434:SF2">
    <property type="entry name" value="FATTY ACID-BINDING PROTEIN TM_1468"/>
    <property type="match status" value="1"/>
</dbReference>
<dbReference type="Gene3D" id="3.40.50.10170">
    <property type="match status" value="1"/>
</dbReference>
<dbReference type="Proteomes" id="UP000580568">
    <property type="component" value="Unassembled WGS sequence"/>
</dbReference>
<dbReference type="InterPro" id="IPR003797">
    <property type="entry name" value="DegV"/>
</dbReference>
<proteinExistence type="predicted"/>
<dbReference type="NCBIfam" id="TIGR00762">
    <property type="entry name" value="DegV"/>
    <property type="match status" value="1"/>
</dbReference>
<organism evidence="2 3">
    <name type="scientific">Clostridium fungisolvens</name>
    <dbReference type="NCBI Taxonomy" id="1604897"/>
    <lineage>
        <taxon>Bacteria</taxon>
        <taxon>Bacillati</taxon>
        <taxon>Bacillota</taxon>
        <taxon>Clostridia</taxon>
        <taxon>Eubacteriales</taxon>
        <taxon>Clostridiaceae</taxon>
        <taxon>Clostridium</taxon>
    </lineage>
</organism>
<sequence>MSIKIITDSTSYIPEDLIKKYDISVCSLNVIFQGQSYNETTMDRTAFYEEILISNEIPTSSQPGLEDLYKIFEKEVLKKNSIVGVFLSSEMSGTYSSANLVKEMILDKYPDAKIEILDSESNCMQMGYAVLAAAKASYEGKSMEEIVAAVENMKLRSRFLFVPNTLEYLKKGGRIGGASALIGAFLKIHPILTVENGKTSIFAKVRTKKRAIDTIVEAFRKDIDRNNLGEVVVHHINSEVEGKELAKTIEEIVKTKVQLCDIGPVIGLHVGPATVGLAYYTENPLR</sequence>
<dbReference type="InterPro" id="IPR050270">
    <property type="entry name" value="DegV_domain_contain"/>
</dbReference>
<dbReference type="EMBL" id="BLZR01000001">
    <property type="protein sequence ID" value="GFP76903.1"/>
    <property type="molecule type" value="Genomic_DNA"/>
</dbReference>
<dbReference type="SUPFAM" id="SSF82549">
    <property type="entry name" value="DAK1/DegV-like"/>
    <property type="match status" value="1"/>
</dbReference>
<name>A0A6V8SPX0_9CLOT</name>
<accession>A0A6V8SPX0</accession>
<dbReference type="RefSeq" id="WP_183278304.1">
    <property type="nucleotide sequence ID" value="NZ_BLZR01000001.1"/>
</dbReference>
<dbReference type="PROSITE" id="PS51482">
    <property type="entry name" value="DEGV"/>
    <property type="match status" value="1"/>
</dbReference>
<reference evidence="2 3" key="1">
    <citation type="submission" date="2020-07" db="EMBL/GenBank/DDBJ databases">
        <title>A new beta-1,3-glucan-decomposing anaerobic bacterium isolated from anoxic soil subjected to biological soil disinfestation.</title>
        <authorList>
            <person name="Ueki A."/>
            <person name="Tonouchi A."/>
        </authorList>
    </citation>
    <scope>NUCLEOTIDE SEQUENCE [LARGE SCALE GENOMIC DNA]</scope>
    <source>
        <strain evidence="2 3">TW1</strain>
    </source>
</reference>
<evidence type="ECO:0000256" key="1">
    <source>
        <dbReference type="ARBA" id="ARBA00023121"/>
    </source>
</evidence>
<protein>
    <submittedName>
        <fullName evidence="2">Protein DegV</fullName>
    </submittedName>
</protein>
<dbReference type="Gene3D" id="3.30.1180.10">
    <property type="match status" value="1"/>
</dbReference>